<dbReference type="RefSeq" id="WP_231819936.1">
    <property type="nucleotide sequence ID" value="NZ_CP082781.1"/>
</dbReference>
<protein>
    <submittedName>
        <fullName evidence="2">Peptidase inhibitor family I36 protein</fullName>
    </submittedName>
</protein>
<reference evidence="2 3" key="1">
    <citation type="submission" date="2023-01" db="EMBL/GenBank/DDBJ databases">
        <title>Characterization of estradiol degrading bacteria Microbacterium sp. MZT7 and reveal degrading genes through genome analysis.</title>
        <authorList>
            <person name="Hao P."/>
            <person name="Gao Y."/>
        </authorList>
    </citation>
    <scope>NUCLEOTIDE SEQUENCE [LARGE SCALE GENOMIC DNA]</scope>
    <source>
        <strain evidence="2 3">MZT7</strain>
    </source>
</reference>
<dbReference type="Pfam" id="PF03995">
    <property type="entry name" value="Inhibitor_I36"/>
    <property type="match status" value="1"/>
</dbReference>
<name>A0ABY3RU34_9MICO</name>
<sequence length="143" mass="15814">MRSFRGRKRGALIATALLALSGIIGFSQPAAAAAPADCDRGLACFWSGYDYDVDWWQLPGRLYFSYCVDDFRDYWVDDVASSVYNNGVRDGLFMAADLWGTGKIKYVSRGSGYANLSSIGWNDTVTSAHFESYRASARTGRCE</sequence>
<organism evidence="2 3">
    <name type="scientific">Microbacterium resistens</name>
    <dbReference type="NCBI Taxonomy" id="156977"/>
    <lineage>
        <taxon>Bacteria</taxon>
        <taxon>Bacillati</taxon>
        <taxon>Actinomycetota</taxon>
        <taxon>Actinomycetes</taxon>
        <taxon>Micrococcales</taxon>
        <taxon>Microbacteriaceae</taxon>
        <taxon>Microbacterium</taxon>
    </lineage>
</organism>
<dbReference type="EMBL" id="CP082781">
    <property type="protein sequence ID" value="UGS26231.1"/>
    <property type="molecule type" value="Genomic_DNA"/>
</dbReference>
<feature type="chain" id="PRO_5046918418" evidence="1">
    <location>
        <begin position="33"/>
        <end position="143"/>
    </location>
</feature>
<dbReference type="Proteomes" id="UP001199642">
    <property type="component" value="Chromosome"/>
</dbReference>
<gene>
    <name evidence="2" type="ORF">K8F61_16620</name>
</gene>
<evidence type="ECO:0000313" key="2">
    <source>
        <dbReference type="EMBL" id="UGS26231.1"/>
    </source>
</evidence>
<proteinExistence type="predicted"/>
<evidence type="ECO:0000313" key="3">
    <source>
        <dbReference type="Proteomes" id="UP001199642"/>
    </source>
</evidence>
<feature type="signal peptide" evidence="1">
    <location>
        <begin position="1"/>
        <end position="32"/>
    </location>
</feature>
<dbReference type="Gene3D" id="2.60.20.10">
    <property type="entry name" value="Crystallins"/>
    <property type="match status" value="1"/>
</dbReference>
<keyword evidence="3" id="KW-1185">Reference proteome</keyword>
<keyword evidence="1" id="KW-0732">Signal</keyword>
<accession>A0ABY3RU34</accession>
<evidence type="ECO:0000256" key="1">
    <source>
        <dbReference type="SAM" id="SignalP"/>
    </source>
</evidence>